<evidence type="ECO:0000313" key="3">
    <source>
        <dbReference type="Proteomes" id="UP000257004"/>
    </source>
</evidence>
<dbReference type="Proteomes" id="UP000257004">
    <property type="component" value="Unassembled WGS sequence"/>
</dbReference>
<gene>
    <name evidence="2" type="ORF">BD847_0448</name>
</gene>
<name>A0A3D9G043_9FLAO</name>
<keyword evidence="1" id="KW-1133">Transmembrane helix</keyword>
<protein>
    <submittedName>
        <fullName evidence="2">Uncharacterized protein DUF2752</fullName>
    </submittedName>
</protein>
<accession>A0A3D9G043</accession>
<reference evidence="2 3" key="1">
    <citation type="submission" date="2018-07" db="EMBL/GenBank/DDBJ databases">
        <title>Genomic Encyclopedia of Archaeal and Bacterial Type Strains, Phase II (KMG-II): from individual species to whole genera.</title>
        <authorList>
            <person name="Goeker M."/>
        </authorList>
    </citation>
    <scope>NUCLEOTIDE SEQUENCE [LARGE SCALE GENOMIC DNA]</scope>
    <source>
        <strain evidence="2 3">DSM 25795</strain>
    </source>
</reference>
<feature type="transmembrane region" description="Helical" evidence="1">
    <location>
        <begin position="37"/>
        <end position="59"/>
    </location>
</feature>
<feature type="transmembrane region" description="Helical" evidence="1">
    <location>
        <begin position="71"/>
        <end position="89"/>
    </location>
</feature>
<organism evidence="2 3">
    <name type="scientific">Flavobacterium cutihirudinis</name>
    <dbReference type="NCBI Taxonomy" id="1265740"/>
    <lineage>
        <taxon>Bacteria</taxon>
        <taxon>Pseudomonadati</taxon>
        <taxon>Bacteroidota</taxon>
        <taxon>Flavobacteriia</taxon>
        <taxon>Flavobacteriales</taxon>
        <taxon>Flavobacteriaceae</taxon>
        <taxon>Flavobacterium</taxon>
    </lineage>
</organism>
<dbReference type="InterPro" id="IPR021215">
    <property type="entry name" value="DUF2752"/>
</dbReference>
<evidence type="ECO:0000313" key="2">
    <source>
        <dbReference type="EMBL" id="RED26529.1"/>
    </source>
</evidence>
<keyword evidence="3" id="KW-1185">Reference proteome</keyword>
<dbReference type="OrthoDB" id="9815897at2"/>
<keyword evidence="1" id="KW-0812">Transmembrane</keyword>
<dbReference type="EMBL" id="QRDQ01000007">
    <property type="protein sequence ID" value="RED26529.1"/>
    <property type="molecule type" value="Genomic_DNA"/>
</dbReference>
<evidence type="ECO:0000256" key="1">
    <source>
        <dbReference type="SAM" id="Phobius"/>
    </source>
</evidence>
<proteinExistence type="predicted"/>
<sequence>MHLDNYMIPCLFKTLFGFECLGCGFQRSVFLLFQGEFLAAFKMYPALYSTLLFVGFVVYHLADKSKKHKKLVWNFAFLNFIFILFGYYYKHFYL</sequence>
<dbReference type="Pfam" id="PF10825">
    <property type="entry name" value="DUF2752"/>
    <property type="match status" value="1"/>
</dbReference>
<keyword evidence="1" id="KW-0472">Membrane</keyword>
<comment type="caution">
    <text evidence="2">The sequence shown here is derived from an EMBL/GenBank/DDBJ whole genome shotgun (WGS) entry which is preliminary data.</text>
</comment>
<dbReference type="AlphaFoldDB" id="A0A3D9G043"/>